<dbReference type="PANTHER" id="PTHR43806">
    <property type="entry name" value="PEPTIDASE S8"/>
    <property type="match status" value="1"/>
</dbReference>
<comment type="caution">
    <text evidence="8">The sequence shown here is derived from an EMBL/GenBank/DDBJ whole genome shotgun (WGS) entry which is preliminary data.</text>
</comment>
<feature type="region of interest" description="Disordered" evidence="6">
    <location>
        <begin position="561"/>
        <end position="580"/>
    </location>
</feature>
<keyword evidence="4 5" id="KW-0720">Serine protease</keyword>
<feature type="active site" description="Charge relay system" evidence="5">
    <location>
        <position position="609"/>
    </location>
</feature>
<sequence length="676" mass="69927">MDRWPTTLDPVLRAAAYALALNPQQTEFGVLARIPDGQAIQARPGIRFGHAVLEADGTVLPPREGPPRADGALFATLRIDLLGAAGAEAGEREVNGDLLMRDLLTKLQELEAEGWNMQVQRLAGSPFSATMEALHARPADLEGLGLGAPDGTGVLVGAVDFGCAFAHPAFRLGADGLGGTRLRMLWDQNGRAAPGASLPGRFYAPAEIDALLARPDPYAAGGYVPWENGYVVEDTGAVHVRMSETDRRAQVHGTHVLSVAAGRRPAEGAWARPVVAGVAPAAALGFVHLRPRALVSEGDAVDVLDGVCALFDLAARGGMPAVVNLSIGANTGAHDGQGLMERAFDALLQAPGRAITVAAGNARDKGLHRSAEVGRPLTLGWRFQAGDSTVNMLRVYAPMQEGMPALELSLGWPGSMTAEEVAAGGMEDAMDRPGPLRRIGGQAAVILRPEVGTGLIGTAVATTLPPGTEAPVQHFEIRLRPSGAEETWWVTLGLLPGGAAARWGFDAWIERDDLRPNSGSRFAPPQEPNGAGCSLGSLACAEGPICVGAYALPGGKAASFSSCGRTRSGGEKPDLAAPGIGVPGASGLGGLRDADGLTQRASVAMDGTSAAAPQVAGIVALMLQLRPRLSAARIREILCATTAERQADPGAAWDHALGHGRVDARAALAMVMGEPE</sequence>
<organism evidence="8 9">
    <name type="scientific">Muricoccus vinaceus</name>
    <dbReference type="NCBI Taxonomy" id="424704"/>
    <lineage>
        <taxon>Bacteria</taxon>
        <taxon>Pseudomonadati</taxon>
        <taxon>Pseudomonadota</taxon>
        <taxon>Alphaproteobacteria</taxon>
        <taxon>Acetobacterales</taxon>
        <taxon>Roseomonadaceae</taxon>
        <taxon>Muricoccus</taxon>
    </lineage>
</organism>
<dbReference type="EMBL" id="JBHLVZ010000083">
    <property type="protein sequence ID" value="MFC0388326.1"/>
    <property type="molecule type" value="Genomic_DNA"/>
</dbReference>
<dbReference type="InterPro" id="IPR015500">
    <property type="entry name" value="Peptidase_S8_subtilisin-rel"/>
</dbReference>
<keyword evidence="9" id="KW-1185">Reference proteome</keyword>
<evidence type="ECO:0000313" key="8">
    <source>
        <dbReference type="EMBL" id="MFC0388326.1"/>
    </source>
</evidence>
<evidence type="ECO:0000256" key="5">
    <source>
        <dbReference type="PROSITE-ProRule" id="PRU01240"/>
    </source>
</evidence>
<dbReference type="Gene3D" id="3.40.50.200">
    <property type="entry name" value="Peptidase S8/S53 domain"/>
    <property type="match status" value="2"/>
</dbReference>
<feature type="active site" description="Charge relay system" evidence="5">
    <location>
        <position position="160"/>
    </location>
</feature>
<gene>
    <name evidence="8" type="ORF">ACFFIC_22700</name>
</gene>
<evidence type="ECO:0000256" key="4">
    <source>
        <dbReference type="ARBA" id="ARBA00022825"/>
    </source>
</evidence>
<dbReference type="SUPFAM" id="SSF52743">
    <property type="entry name" value="Subtilisin-like"/>
    <property type="match status" value="1"/>
</dbReference>
<evidence type="ECO:0000256" key="6">
    <source>
        <dbReference type="SAM" id="MobiDB-lite"/>
    </source>
</evidence>
<proteinExistence type="inferred from homology"/>
<feature type="active site" description="Charge relay system" evidence="5">
    <location>
        <position position="252"/>
    </location>
</feature>
<feature type="domain" description="Peptidase S8/S53" evidence="7">
    <location>
        <begin position="151"/>
        <end position="376"/>
    </location>
</feature>
<dbReference type="InterPro" id="IPR023828">
    <property type="entry name" value="Peptidase_S8_Ser-AS"/>
</dbReference>
<evidence type="ECO:0000313" key="9">
    <source>
        <dbReference type="Proteomes" id="UP001589789"/>
    </source>
</evidence>
<dbReference type="InterPro" id="IPR050131">
    <property type="entry name" value="Peptidase_S8_subtilisin-like"/>
</dbReference>
<dbReference type="RefSeq" id="WP_377054622.1">
    <property type="nucleotide sequence ID" value="NZ_JBHLVZ010000083.1"/>
</dbReference>
<protein>
    <submittedName>
        <fullName evidence="8">S8 family serine peptidase</fullName>
    </submittedName>
</protein>
<keyword evidence="3 5" id="KW-0378">Hydrolase</keyword>
<name>A0ABV6IXI9_9PROT</name>
<dbReference type="Proteomes" id="UP001589789">
    <property type="component" value="Unassembled WGS sequence"/>
</dbReference>
<accession>A0ABV6IXI9</accession>
<reference evidence="8 9" key="1">
    <citation type="submission" date="2024-09" db="EMBL/GenBank/DDBJ databases">
        <authorList>
            <person name="Sun Q."/>
            <person name="Mori K."/>
        </authorList>
    </citation>
    <scope>NUCLEOTIDE SEQUENCE [LARGE SCALE GENOMIC DNA]</scope>
    <source>
        <strain evidence="8 9">CCM 7468</strain>
    </source>
</reference>
<dbReference type="PRINTS" id="PR00723">
    <property type="entry name" value="SUBTILISIN"/>
</dbReference>
<keyword evidence="2 5" id="KW-0645">Protease</keyword>
<evidence type="ECO:0000256" key="1">
    <source>
        <dbReference type="ARBA" id="ARBA00011073"/>
    </source>
</evidence>
<dbReference type="PROSITE" id="PS51892">
    <property type="entry name" value="SUBTILASE"/>
    <property type="match status" value="1"/>
</dbReference>
<feature type="domain" description="Peptidase S8/S53" evidence="7">
    <location>
        <begin position="534"/>
        <end position="660"/>
    </location>
</feature>
<evidence type="ECO:0000256" key="2">
    <source>
        <dbReference type="ARBA" id="ARBA00022670"/>
    </source>
</evidence>
<evidence type="ECO:0000259" key="7">
    <source>
        <dbReference type="Pfam" id="PF00082"/>
    </source>
</evidence>
<comment type="similarity">
    <text evidence="1 5">Belongs to the peptidase S8 family.</text>
</comment>
<dbReference type="InterPro" id="IPR000209">
    <property type="entry name" value="Peptidase_S8/S53_dom"/>
</dbReference>
<dbReference type="PANTHER" id="PTHR43806:SF11">
    <property type="entry name" value="CEREVISIN-RELATED"/>
    <property type="match status" value="1"/>
</dbReference>
<dbReference type="Pfam" id="PF00082">
    <property type="entry name" value="Peptidase_S8"/>
    <property type="match status" value="2"/>
</dbReference>
<evidence type="ECO:0000256" key="3">
    <source>
        <dbReference type="ARBA" id="ARBA00022801"/>
    </source>
</evidence>
<dbReference type="PROSITE" id="PS00138">
    <property type="entry name" value="SUBTILASE_SER"/>
    <property type="match status" value="1"/>
</dbReference>
<dbReference type="InterPro" id="IPR036852">
    <property type="entry name" value="Peptidase_S8/S53_dom_sf"/>
</dbReference>